<evidence type="ECO:0000256" key="7">
    <source>
        <dbReference type="ARBA" id="ARBA00022813"/>
    </source>
</evidence>
<keyword evidence="5" id="KW-0028">Amino-acid biosynthesis</keyword>
<dbReference type="FunFam" id="3.10.20.340:FF:000003">
    <property type="entry name" value="Arginine biosynthesis bifunctional protein ArgJ"/>
    <property type="match status" value="1"/>
</dbReference>
<dbReference type="GO" id="GO:0006592">
    <property type="term" value="P:ornithine biosynthetic process"/>
    <property type="evidence" value="ECO:0007669"/>
    <property type="project" value="TreeGrafter"/>
</dbReference>
<dbReference type="HAMAP" id="MF_01106">
    <property type="entry name" value="ArgJ"/>
    <property type="match status" value="1"/>
</dbReference>
<keyword evidence="4" id="KW-0055">Arginine biosynthesis</keyword>
<sequence>MIESTAKKITNQISGGVTAPAGFAAAGVACGIKTSGLDLALVVAAPPAKTAGIFTTNMVVAAPLIVTKEHLQQSDDTTTAVVVNSGCANACTGPDGLAAARTMAADAARVLNCRPEQVLVSSTGVIGQPLNSEKVREGIAAAAAQLSRGGHRNAAEAILTTDRSAKETAVRVTLAGGTIHIGGMAKGAGMIEPHMATMLGFLTTDADIAPTLLQRALVDAAADTFNAITVDGDTSTNDMVLLLASGESGVRVGEDDYRGFVGAVRAVCRELALAIVKGGEGATKLVDITVTGARSKADARQGARAIANSPLVKTAIHGGDPNWGRLIAVAGRAGVDFNLAGASVRIGDVVLFTKETVFSDREPAAAAHLKGTEVAISVDLGVGGSEQATIWTCDFSAEYVRINADYRT</sequence>
<dbReference type="Gene3D" id="3.10.20.340">
    <property type="entry name" value="ArgJ beta chain, C-terminal domain"/>
    <property type="match status" value="1"/>
</dbReference>
<dbReference type="GO" id="GO:0006526">
    <property type="term" value="P:L-arginine biosynthetic process"/>
    <property type="evidence" value="ECO:0007669"/>
    <property type="project" value="UniProtKB-KW"/>
</dbReference>
<evidence type="ECO:0000256" key="8">
    <source>
        <dbReference type="ARBA" id="ARBA00023315"/>
    </source>
</evidence>
<evidence type="ECO:0000313" key="9">
    <source>
        <dbReference type="EMBL" id="SUZ91141.1"/>
    </source>
</evidence>
<dbReference type="GO" id="GO:0005737">
    <property type="term" value="C:cytoplasm"/>
    <property type="evidence" value="ECO:0007669"/>
    <property type="project" value="UniProtKB-SubCell"/>
</dbReference>
<dbReference type="NCBIfam" id="NF003802">
    <property type="entry name" value="PRK05388.1"/>
    <property type="match status" value="1"/>
</dbReference>
<dbReference type="CDD" id="cd02152">
    <property type="entry name" value="OAT"/>
    <property type="match status" value="1"/>
</dbReference>
<keyword evidence="3" id="KW-0963">Cytoplasm</keyword>
<dbReference type="GO" id="GO:0004042">
    <property type="term" value="F:L-glutamate N-acetyltransferase activity"/>
    <property type="evidence" value="ECO:0007669"/>
    <property type="project" value="TreeGrafter"/>
</dbReference>
<comment type="subcellular location">
    <subcellularLocation>
        <location evidence="1">Cytoplasm</location>
    </subcellularLocation>
</comment>
<gene>
    <name evidence="9" type="ORF">METZ01_LOCUS43995</name>
</gene>
<dbReference type="InterPro" id="IPR042195">
    <property type="entry name" value="ArgJ_beta_C"/>
</dbReference>
<evidence type="ECO:0000256" key="2">
    <source>
        <dbReference type="ARBA" id="ARBA00006774"/>
    </source>
</evidence>
<dbReference type="InterPro" id="IPR016117">
    <property type="entry name" value="ArgJ-like_dom_sf"/>
</dbReference>
<dbReference type="InterPro" id="IPR002813">
    <property type="entry name" value="Arg_biosynth_ArgJ"/>
</dbReference>
<keyword evidence="7" id="KW-0068">Autocatalytic cleavage</keyword>
<reference evidence="9" key="1">
    <citation type="submission" date="2018-05" db="EMBL/GenBank/DDBJ databases">
        <authorList>
            <person name="Lanie J.A."/>
            <person name="Ng W.-L."/>
            <person name="Kazmierczak K.M."/>
            <person name="Andrzejewski T.M."/>
            <person name="Davidsen T.M."/>
            <person name="Wayne K.J."/>
            <person name="Tettelin H."/>
            <person name="Glass J.I."/>
            <person name="Rusch D."/>
            <person name="Podicherti R."/>
            <person name="Tsui H.-C.T."/>
            <person name="Winkler M.E."/>
        </authorList>
    </citation>
    <scope>NUCLEOTIDE SEQUENCE</scope>
</reference>
<keyword evidence="8" id="KW-0012">Acyltransferase</keyword>
<dbReference type="PROSITE" id="PS51257">
    <property type="entry name" value="PROKAR_LIPOPROTEIN"/>
    <property type="match status" value="1"/>
</dbReference>
<evidence type="ECO:0000256" key="3">
    <source>
        <dbReference type="ARBA" id="ARBA00022490"/>
    </source>
</evidence>
<protein>
    <submittedName>
        <fullName evidence="9">Uncharacterized protein</fullName>
    </submittedName>
</protein>
<evidence type="ECO:0000256" key="1">
    <source>
        <dbReference type="ARBA" id="ARBA00004496"/>
    </source>
</evidence>
<dbReference type="FunFam" id="3.60.70.12:FF:000001">
    <property type="entry name" value="Arginine biosynthesis bifunctional protein ArgJ, chloroplastic"/>
    <property type="match status" value="1"/>
</dbReference>
<dbReference type="EMBL" id="UINC01001951">
    <property type="protein sequence ID" value="SUZ91141.1"/>
    <property type="molecule type" value="Genomic_DNA"/>
</dbReference>
<evidence type="ECO:0000256" key="4">
    <source>
        <dbReference type="ARBA" id="ARBA00022571"/>
    </source>
</evidence>
<dbReference type="Pfam" id="PF01960">
    <property type="entry name" value="ArgJ"/>
    <property type="match status" value="1"/>
</dbReference>
<dbReference type="PANTHER" id="PTHR23100:SF0">
    <property type="entry name" value="ARGININE BIOSYNTHESIS BIFUNCTIONAL PROTEIN ARGJ, MITOCHONDRIAL"/>
    <property type="match status" value="1"/>
</dbReference>
<keyword evidence="6" id="KW-0808">Transferase</keyword>
<dbReference type="NCBIfam" id="TIGR00120">
    <property type="entry name" value="ArgJ"/>
    <property type="match status" value="1"/>
</dbReference>
<proteinExistence type="inferred from homology"/>
<comment type="similarity">
    <text evidence="2">Belongs to the ArgJ family.</text>
</comment>
<dbReference type="Gene3D" id="3.60.70.12">
    <property type="entry name" value="L-amino peptidase D-ALA esterase/amidase"/>
    <property type="match status" value="1"/>
</dbReference>
<evidence type="ECO:0000256" key="6">
    <source>
        <dbReference type="ARBA" id="ARBA00022679"/>
    </source>
</evidence>
<dbReference type="PANTHER" id="PTHR23100">
    <property type="entry name" value="ARGININE BIOSYNTHESIS BIFUNCTIONAL PROTEIN ARGJ"/>
    <property type="match status" value="1"/>
</dbReference>
<evidence type="ECO:0000256" key="5">
    <source>
        <dbReference type="ARBA" id="ARBA00022605"/>
    </source>
</evidence>
<accession>A0A381RIC3</accession>
<dbReference type="AlphaFoldDB" id="A0A381RIC3"/>
<organism evidence="9">
    <name type="scientific">marine metagenome</name>
    <dbReference type="NCBI Taxonomy" id="408172"/>
    <lineage>
        <taxon>unclassified sequences</taxon>
        <taxon>metagenomes</taxon>
        <taxon>ecological metagenomes</taxon>
    </lineage>
</organism>
<dbReference type="GO" id="GO:0004358">
    <property type="term" value="F:L-glutamate N-acetyltransferase activity, acting on acetyl-L-ornithine as donor"/>
    <property type="evidence" value="ECO:0007669"/>
    <property type="project" value="InterPro"/>
</dbReference>
<name>A0A381RIC3_9ZZZZ</name>
<dbReference type="SUPFAM" id="SSF56266">
    <property type="entry name" value="DmpA/ArgJ-like"/>
    <property type="match status" value="1"/>
</dbReference>